<name>A0A7C3SJI6_9BACT</name>
<dbReference type="EMBL" id="DTHB01000043">
    <property type="protein sequence ID" value="HGB14779.1"/>
    <property type="molecule type" value="Genomic_DNA"/>
</dbReference>
<dbReference type="InterPro" id="IPR004300">
    <property type="entry name" value="Glyco_hydro_57_N"/>
</dbReference>
<evidence type="ECO:0000256" key="1">
    <source>
        <dbReference type="ARBA" id="ARBA00006821"/>
    </source>
</evidence>
<comment type="similarity">
    <text evidence="1">Belongs to the glycosyl hydrolase 57 family.</text>
</comment>
<organism evidence="4">
    <name type="scientific">Desulfobacca acetoxidans</name>
    <dbReference type="NCBI Taxonomy" id="60893"/>
    <lineage>
        <taxon>Bacteria</taxon>
        <taxon>Pseudomonadati</taxon>
        <taxon>Thermodesulfobacteriota</taxon>
        <taxon>Desulfobaccia</taxon>
        <taxon>Desulfobaccales</taxon>
        <taxon>Desulfobaccaceae</taxon>
        <taxon>Desulfobacca</taxon>
    </lineage>
</organism>
<dbReference type="AlphaFoldDB" id="A0A7C3SJI6"/>
<reference evidence="4" key="1">
    <citation type="journal article" date="2020" name="mSystems">
        <title>Genome- and Community-Level Interaction Insights into Carbon Utilization and Element Cycling Functions of Hydrothermarchaeota in Hydrothermal Sediment.</title>
        <authorList>
            <person name="Zhou Z."/>
            <person name="Liu Y."/>
            <person name="Xu W."/>
            <person name="Pan J."/>
            <person name="Luo Z.H."/>
            <person name="Li M."/>
        </authorList>
    </citation>
    <scope>NUCLEOTIDE SEQUENCE [LARGE SCALE GENOMIC DNA]</scope>
    <source>
        <strain evidence="4">SpSt-776</strain>
    </source>
</reference>
<dbReference type="CDD" id="cd10797">
    <property type="entry name" value="GH57N_APU_like_1"/>
    <property type="match status" value="1"/>
</dbReference>
<dbReference type="InterPro" id="IPR052046">
    <property type="entry name" value="GH57_Enzymes"/>
</dbReference>
<dbReference type="InterPro" id="IPR011330">
    <property type="entry name" value="Glyco_hydro/deAcase_b/a-brl"/>
</dbReference>
<evidence type="ECO:0000313" key="4">
    <source>
        <dbReference type="EMBL" id="HGB14779.1"/>
    </source>
</evidence>
<dbReference type="PANTHER" id="PTHR36306:SF3">
    <property type="entry name" value="GLYCOSIDE HYDROLASE FAMILY 57"/>
    <property type="match status" value="1"/>
</dbReference>
<sequence length="841" mass="96794">MTEQAEAKKGGQGYVVIHGHFYQPPRENPWIEEIEAEPSAQPFHDWNTRIAYECYTPNSCARIYNGARRILEIVNNYEYISFNFGPTLISWLETHAPLTYQRILEADHRSRARLGHGNALAQAYSHPILPLLSPRDRETQVIWGLKDFEYRFGRRAEAMWLPETAVNYPTLATLVEHGMKFVILSPYQALRVRPLTGGEWETVQAHTLDTTQAYRCFIPGLASGDPRKRNFIDVFFYNGEVASEISFGELLRDSYRLAQRLTEPFSPEAERPQLLHVATDGENYGHHKKFGELSLAHALTQVLPQSGFTITNYAAFLEVAPPQMMVELVVGERGEGSSWSCAHGVKRWKEDCGCATGGLPGWQQKWRAPLKNAIDYLNSRLAEIFEQEGQKYFRDPWSARNAYIEVIINRDLEVIAKFFAREGKPRLTRDDWVPALRLLEMQRHALLMYTSCGWFFADLAGLETLQVLKYAARALQLGQYFSKEPLESGFLQRLEEGRSNIPEEGNGRQIYERRIKAAIVDFGKIVNHWVISWLKDRDRLCPARVYHFRVEPQEHEVRTQASILLAAGRLRLTSGITLAVRNLAFFTAYLGSYLYRTQVLHELERPRFTALKQELFAVLESAPENLIPLMAKRLGEEYYTVHDVFQEEKEEIFRELLHPNQEEAVAEVRRHFNEAKPLLRAMAHEGLPLPRLYRALGEISMNRRLVELLRKLEPEPELLAESEELQELIQDAALFGLKLESGEGAQILQRILTHHLMDLAADLSDATAQDFYRFLELVRQIPITLELTEAQNYFFALMQEHFPSLAARSGREAEAKTLAQWLLKLAEALYFNTERFSQLLT</sequence>
<feature type="domain" description="Glycoside hydrolase family 57 N-terminal" evidence="3">
    <location>
        <begin position="100"/>
        <end position="327"/>
    </location>
</feature>
<protein>
    <submittedName>
        <fullName evidence="4">DUF3536 domain-containing protein</fullName>
    </submittedName>
</protein>
<dbReference type="InterPro" id="IPR021923">
    <property type="entry name" value="DUF3536"/>
</dbReference>
<proteinExistence type="inferred from homology"/>
<dbReference type="SUPFAM" id="SSF88713">
    <property type="entry name" value="Glycoside hydrolase/deacetylase"/>
    <property type="match status" value="1"/>
</dbReference>
<keyword evidence="2" id="KW-0119">Carbohydrate metabolism</keyword>
<evidence type="ECO:0000259" key="3">
    <source>
        <dbReference type="Pfam" id="PF03065"/>
    </source>
</evidence>
<comment type="caution">
    <text evidence="4">The sequence shown here is derived from an EMBL/GenBank/DDBJ whole genome shotgun (WGS) entry which is preliminary data.</text>
</comment>
<accession>A0A7C3SJI6</accession>
<dbReference type="GO" id="GO:0005975">
    <property type="term" value="P:carbohydrate metabolic process"/>
    <property type="evidence" value="ECO:0007669"/>
    <property type="project" value="InterPro"/>
</dbReference>
<dbReference type="Pfam" id="PF12055">
    <property type="entry name" value="DUF3536"/>
    <property type="match status" value="1"/>
</dbReference>
<evidence type="ECO:0000256" key="2">
    <source>
        <dbReference type="ARBA" id="ARBA00023277"/>
    </source>
</evidence>
<dbReference type="Pfam" id="PF03065">
    <property type="entry name" value="Glyco_hydro_57"/>
    <property type="match status" value="1"/>
</dbReference>
<dbReference type="GO" id="GO:0003824">
    <property type="term" value="F:catalytic activity"/>
    <property type="evidence" value="ECO:0007669"/>
    <property type="project" value="InterPro"/>
</dbReference>
<dbReference type="PANTHER" id="PTHR36306">
    <property type="entry name" value="ALPHA-AMYLASE-RELATED-RELATED"/>
    <property type="match status" value="1"/>
</dbReference>
<gene>
    <name evidence="4" type="ORF">ENV62_06045</name>
</gene>
<dbReference type="Gene3D" id="3.20.110.20">
    <property type="match status" value="1"/>
</dbReference>